<name>A0AAD5LS07_PARTN</name>
<evidence type="ECO:0000313" key="3">
    <source>
        <dbReference type="Proteomes" id="UP001196413"/>
    </source>
</evidence>
<evidence type="ECO:0000256" key="1">
    <source>
        <dbReference type="SAM" id="MobiDB-lite"/>
    </source>
</evidence>
<feature type="region of interest" description="Disordered" evidence="1">
    <location>
        <begin position="170"/>
        <end position="189"/>
    </location>
</feature>
<sequence length="300" mass="34062">MQMQPAPLPRKRLRDTTYLSILVLKEVIAKMSLEFSPANTFLYSVADISRTIQVFDLKNVIEEPDDYQYPLARMECNAKIRIFVCYMTTNEDSSNFAEQQLFIRVFAIILKLKALASALHGRFLKEPFYNTVAFGMLSRQFLVLHPNHICSGNFNDTICDKGFSIEGGSRSVKKGHSDSNDEKQKGKCPRYQEKFPGRLRFNMAPLCCEHGAAISLVPKPVASAIARYPVTTKSGTKYLATVASYQCYDFSRIPKTIEWRAKIRPQSEAESAFHPYRGCVRPTTPQRYIRATTHSTTSLC</sequence>
<keyword evidence="3" id="KW-1185">Reference proteome</keyword>
<gene>
    <name evidence="2" type="ORF">KIN20_000318</name>
</gene>
<feature type="compositionally biased region" description="Basic and acidic residues" evidence="1">
    <location>
        <begin position="175"/>
        <end position="189"/>
    </location>
</feature>
<dbReference type="Proteomes" id="UP001196413">
    <property type="component" value="Unassembled WGS sequence"/>
</dbReference>
<proteinExistence type="predicted"/>
<accession>A0AAD5LS07</accession>
<comment type="caution">
    <text evidence="2">The sequence shown here is derived from an EMBL/GenBank/DDBJ whole genome shotgun (WGS) entry which is preliminary data.</text>
</comment>
<dbReference type="AlphaFoldDB" id="A0AAD5LS07"/>
<evidence type="ECO:0000313" key="2">
    <source>
        <dbReference type="EMBL" id="KAJ1345722.1"/>
    </source>
</evidence>
<reference evidence="2" key="1">
    <citation type="submission" date="2021-06" db="EMBL/GenBank/DDBJ databases">
        <title>Parelaphostrongylus tenuis whole genome reference sequence.</title>
        <authorList>
            <person name="Garwood T.J."/>
            <person name="Larsen P.A."/>
            <person name="Fountain-Jones N.M."/>
            <person name="Garbe J.R."/>
            <person name="Macchietto M.G."/>
            <person name="Kania S.A."/>
            <person name="Gerhold R.W."/>
            <person name="Richards J.E."/>
            <person name="Wolf T.M."/>
        </authorList>
    </citation>
    <scope>NUCLEOTIDE SEQUENCE</scope>
    <source>
        <strain evidence="2">MNPRO001-30</strain>
        <tissue evidence="2">Meninges</tissue>
    </source>
</reference>
<dbReference type="EMBL" id="JAHQIW010000056">
    <property type="protein sequence ID" value="KAJ1345722.1"/>
    <property type="molecule type" value="Genomic_DNA"/>
</dbReference>
<protein>
    <submittedName>
        <fullName evidence="2">Uncharacterized protein</fullName>
    </submittedName>
</protein>
<organism evidence="2 3">
    <name type="scientific">Parelaphostrongylus tenuis</name>
    <name type="common">Meningeal worm</name>
    <dbReference type="NCBI Taxonomy" id="148309"/>
    <lineage>
        <taxon>Eukaryota</taxon>
        <taxon>Metazoa</taxon>
        <taxon>Ecdysozoa</taxon>
        <taxon>Nematoda</taxon>
        <taxon>Chromadorea</taxon>
        <taxon>Rhabditida</taxon>
        <taxon>Rhabditina</taxon>
        <taxon>Rhabditomorpha</taxon>
        <taxon>Strongyloidea</taxon>
        <taxon>Metastrongylidae</taxon>
        <taxon>Parelaphostrongylus</taxon>
    </lineage>
</organism>